<dbReference type="AlphaFoldDB" id="A0A4Y2S0V6"/>
<dbReference type="EMBL" id="BGPR01019395">
    <property type="protein sequence ID" value="GBN81794.1"/>
    <property type="molecule type" value="Genomic_DNA"/>
</dbReference>
<keyword evidence="2" id="KW-1185">Reference proteome</keyword>
<dbReference type="Proteomes" id="UP000499080">
    <property type="component" value="Unassembled WGS sequence"/>
</dbReference>
<comment type="caution">
    <text evidence="1">The sequence shown here is derived from an EMBL/GenBank/DDBJ whole genome shotgun (WGS) entry which is preliminary data.</text>
</comment>
<organism evidence="1 2">
    <name type="scientific">Araneus ventricosus</name>
    <name type="common">Orbweaver spider</name>
    <name type="synonym">Epeira ventricosa</name>
    <dbReference type="NCBI Taxonomy" id="182803"/>
    <lineage>
        <taxon>Eukaryota</taxon>
        <taxon>Metazoa</taxon>
        <taxon>Ecdysozoa</taxon>
        <taxon>Arthropoda</taxon>
        <taxon>Chelicerata</taxon>
        <taxon>Arachnida</taxon>
        <taxon>Araneae</taxon>
        <taxon>Araneomorphae</taxon>
        <taxon>Entelegynae</taxon>
        <taxon>Araneoidea</taxon>
        <taxon>Araneidae</taxon>
        <taxon>Araneus</taxon>
    </lineage>
</organism>
<proteinExistence type="predicted"/>
<evidence type="ECO:0000313" key="1">
    <source>
        <dbReference type="EMBL" id="GBN81794.1"/>
    </source>
</evidence>
<gene>
    <name evidence="1" type="ORF">AVEN_254911_1</name>
</gene>
<evidence type="ECO:0000313" key="2">
    <source>
        <dbReference type="Proteomes" id="UP000499080"/>
    </source>
</evidence>
<name>A0A4Y2S0V6_ARAVE</name>
<protein>
    <submittedName>
        <fullName evidence="1">Uncharacterized protein</fullName>
    </submittedName>
</protein>
<dbReference type="OrthoDB" id="6423257at2759"/>
<reference evidence="1 2" key="1">
    <citation type="journal article" date="2019" name="Sci. Rep.">
        <title>Orb-weaving spider Araneus ventricosus genome elucidates the spidroin gene catalogue.</title>
        <authorList>
            <person name="Kono N."/>
            <person name="Nakamura H."/>
            <person name="Ohtoshi R."/>
            <person name="Moran D.A.P."/>
            <person name="Shinohara A."/>
            <person name="Yoshida Y."/>
            <person name="Fujiwara M."/>
            <person name="Mori M."/>
            <person name="Tomita M."/>
            <person name="Arakawa K."/>
        </authorList>
    </citation>
    <scope>NUCLEOTIDE SEQUENCE [LARGE SCALE GENOMIC DNA]</scope>
</reference>
<accession>A0A4Y2S0V6</accession>
<sequence length="192" mass="22015">MCVNLIGCGFCVSIRLLFQEEYDLEANYLLKAPPPAWHLVKKREELTNKSENSIRIGRSRLHSYATQMAFRLVSFATKNSHTIRSQIWKDTSLQSIPSLLVNIQPVTHEKKLLKSSKRKKQQSSSMLSNWPQSSNNVNLVRFAVSLEIAKRGKPFTDGEYVKDCFIRASEELFCDFKNKAEIMNKSKLAIIC</sequence>